<dbReference type="SMART" id="SM00129">
    <property type="entry name" value="KISc"/>
    <property type="match status" value="1"/>
</dbReference>
<dbReference type="GO" id="GO:0009524">
    <property type="term" value="C:phragmoplast"/>
    <property type="evidence" value="ECO:0007669"/>
    <property type="project" value="UniProtKB-SubCell"/>
</dbReference>
<dbReference type="Pfam" id="PF11995">
    <property type="entry name" value="DUF3490"/>
    <property type="match status" value="1"/>
</dbReference>
<proteinExistence type="inferred from homology"/>
<dbReference type="GO" id="GO:0005524">
    <property type="term" value="F:ATP binding"/>
    <property type="evidence" value="ECO:0007669"/>
    <property type="project" value="UniProtKB-UniRule"/>
</dbReference>
<reference evidence="15 16" key="1">
    <citation type="submission" date="2024-06" db="EMBL/GenBank/DDBJ databases">
        <title>A chromosome level genome sequence of Diviner's sage (Salvia divinorum).</title>
        <authorList>
            <person name="Ford S.A."/>
            <person name="Ro D.-K."/>
            <person name="Ness R.W."/>
            <person name="Phillips M.A."/>
        </authorList>
    </citation>
    <scope>NUCLEOTIDE SEQUENCE [LARGE SCALE GENOMIC DNA]</scope>
    <source>
        <strain evidence="15">SAF-2024a</strain>
        <tissue evidence="15">Leaf</tissue>
    </source>
</reference>
<sequence>MGTVDGGEEVARGNDERINVSVRLRPLNGREILRHDAADWDCINDNTVVYKNVNVSASDRSMYPTAYKFDRVFRPDCSTREVYERAAKNVAISVVSGMNSSVFAYGQTSSGKTFTMTGVTEYAIADIYDYIQKHPERDFVLKFSALEIYNESVRDLLSVDSTPLRLLDDPERGTVVEKLTEETIRDWDHVIQLLSVCEAERQIGETSLNEVSSRSHQIIRLTVESSPREFIGSNNASAFAAAVNFVDLAGSERASQANSAGTRLKEGCHINRSLLTLGTVIRKLSKGRGGHIPYRDSKLTRILQTSLGGNARTAIICTMSPARSHVEQSRNTLLFASCAKEVATSAQVNVVMSDKALVKYLQRELVRLESELRNCQANVSTPKYPAMLRERDLQIAKLEEKLNEVTLQRDVAQSQVKDLLEIIGNEESLTRVELGHYPQLQVQRPPDGTMEEEERPHSLDGDARTCSPGHSRTSSDGQIVKVQYFDENFVLGNASPMILASNSSNSYSDHGWEEIEKQSNGTSEEDICREVRCIETEESSNRVATNGNSVCLEEDAEIPQVEVHGNGHTPAMESSSTPLENNGMIKENDCAMEEQSHEHEEKGSLSPPSNEAREFSSIDSTDFPSHATRGLDQDSPLAAFFKLTKSRSCRARIVNLNSPWLDFSEMTSSFGSERGYVYFDKKQSPLIFTPFIRDLSRKDSRCSPETTFDIEIDPSQDMHSKNQRSFCKKRNAHIMMQSKVIVAEANESPNRHVKDVGLDPMVDECRGLSNWPAEFRRLQQEIVELWHACNVSLIHRSYFFMLFQGGDASDAVYMEVEMRRMKFLKEKFLRGENTIVNGQCLTLALSLKALREERRMLSKRMSRKLSEQERESLFLKWGIDLNTKLRRLQLSYRLWTKTDDMDHVADSAFLVAKLVNSMEHGQTHHKEMFGLNFTPRHPTRPHNSFRRNLISFL</sequence>
<evidence type="ECO:0000256" key="12">
    <source>
        <dbReference type="SAM" id="Coils"/>
    </source>
</evidence>
<keyword evidence="4 11" id="KW-0547">Nucleotide-binding</keyword>
<evidence type="ECO:0000256" key="7">
    <source>
        <dbReference type="ARBA" id="ARBA00023175"/>
    </source>
</evidence>
<keyword evidence="9" id="KW-0539">Nucleus</keyword>
<dbReference type="PANTHER" id="PTHR47968">
    <property type="entry name" value="CENTROMERE PROTEIN E"/>
    <property type="match status" value="1"/>
</dbReference>
<evidence type="ECO:0000256" key="3">
    <source>
        <dbReference type="ARBA" id="ARBA00022701"/>
    </source>
</evidence>
<dbReference type="InterPro" id="IPR036961">
    <property type="entry name" value="Kinesin_motor_dom_sf"/>
</dbReference>
<dbReference type="GO" id="GO:0000919">
    <property type="term" value="P:cell plate assembly"/>
    <property type="evidence" value="ECO:0007669"/>
    <property type="project" value="UniProtKB-ARBA"/>
</dbReference>
<feature type="region of interest" description="Disordered" evidence="13">
    <location>
        <begin position="591"/>
        <end position="630"/>
    </location>
</feature>
<feature type="region of interest" description="Disordered" evidence="13">
    <location>
        <begin position="441"/>
        <end position="475"/>
    </location>
</feature>
<comment type="caution">
    <text evidence="15">The sequence shown here is derived from an EMBL/GenBank/DDBJ whole genome shotgun (WGS) entry which is preliminary data.</text>
</comment>
<feature type="domain" description="Kinesin motor" evidence="14">
    <location>
        <begin position="17"/>
        <end position="342"/>
    </location>
</feature>
<dbReference type="GO" id="GO:0005634">
    <property type="term" value="C:nucleus"/>
    <property type="evidence" value="ECO:0007669"/>
    <property type="project" value="UniProtKB-SubCell"/>
</dbReference>
<keyword evidence="6 12" id="KW-0175">Coiled coil</keyword>
<keyword evidence="3" id="KW-0493">Microtubule</keyword>
<keyword evidence="5 11" id="KW-0067">ATP-binding</keyword>
<organism evidence="15 16">
    <name type="scientific">Salvia divinorum</name>
    <name type="common">Maria pastora</name>
    <name type="synonym">Diviner's sage</name>
    <dbReference type="NCBI Taxonomy" id="28513"/>
    <lineage>
        <taxon>Eukaryota</taxon>
        <taxon>Viridiplantae</taxon>
        <taxon>Streptophyta</taxon>
        <taxon>Embryophyta</taxon>
        <taxon>Tracheophyta</taxon>
        <taxon>Spermatophyta</taxon>
        <taxon>Magnoliopsida</taxon>
        <taxon>eudicotyledons</taxon>
        <taxon>Gunneridae</taxon>
        <taxon>Pentapetalae</taxon>
        <taxon>asterids</taxon>
        <taxon>lamiids</taxon>
        <taxon>Lamiales</taxon>
        <taxon>Lamiaceae</taxon>
        <taxon>Nepetoideae</taxon>
        <taxon>Mentheae</taxon>
        <taxon>Salviinae</taxon>
        <taxon>Salvia</taxon>
        <taxon>Salvia subgen. Calosphace</taxon>
    </lineage>
</organism>
<dbReference type="InterPro" id="IPR001752">
    <property type="entry name" value="Kinesin_motor_dom"/>
</dbReference>
<dbReference type="PROSITE" id="PS50067">
    <property type="entry name" value="KINESIN_MOTOR_2"/>
    <property type="match status" value="1"/>
</dbReference>
<feature type="coiled-coil region" evidence="12">
    <location>
        <begin position="358"/>
        <end position="415"/>
    </location>
</feature>
<dbReference type="GO" id="GO:0003774">
    <property type="term" value="F:cytoskeletal motor activity"/>
    <property type="evidence" value="ECO:0007669"/>
    <property type="project" value="UniProtKB-UniRule"/>
</dbReference>
<evidence type="ECO:0000256" key="1">
    <source>
        <dbReference type="ARBA" id="ARBA00004123"/>
    </source>
</evidence>
<dbReference type="PRINTS" id="PR00380">
    <property type="entry name" value="KINESINHEAVY"/>
</dbReference>
<evidence type="ECO:0000259" key="14">
    <source>
        <dbReference type="PROSITE" id="PS50067"/>
    </source>
</evidence>
<feature type="compositionally biased region" description="Basic and acidic residues" evidence="13">
    <location>
        <begin position="591"/>
        <end position="603"/>
    </location>
</feature>
<keyword evidence="8" id="KW-0206">Cytoskeleton</keyword>
<dbReference type="InterPro" id="IPR021881">
    <property type="entry name" value="NACK_C"/>
</dbReference>
<evidence type="ECO:0000256" key="6">
    <source>
        <dbReference type="ARBA" id="ARBA00023054"/>
    </source>
</evidence>
<dbReference type="Gene3D" id="3.40.850.10">
    <property type="entry name" value="Kinesin motor domain"/>
    <property type="match status" value="1"/>
</dbReference>
<comment type="subcellular location">
    <subcellularLocation>
        <location evidence="10">Cytoplasm</location>
        <location evidence="10">Cytoskeleton</location>
        <location evidence="10">Phragmoplast</location>
    </subcellularLocation>
    <subcellularLocation>
        <location evidence="1">Nucleus</location>
    </subcellularLocation>
</comment>
<protein>
    <submittedName>
        <fullName evidence="15">Kinesin-like protein KIN-7E isoform X1</fullName>
    </submittedName>
</protein>
<evidence type="ECO:0000256" key="11">
    <source>
        <dbReference type="PROSITE-ProRule" id="PRU00283"/>
    </source>
</evidence>
<dbReference type="GO" id="GO:0005874">
    <property type="term" value="C:microtubule"/>
    <property type="evidence" value="ECO:0007669"/>
    <property type="project" value="UniProtKB-KW"/>
</dbReference>
<feature type="compositionally biased region" description="Basic and acidic residues" evidence="13">
    <location>
        <begin position="454"/>
        <end position="463"/>
    </location>
</feature>
<dbReference type="CDD" id="cd01374">
    <property type="entry name" value="KISc_CENP_E"/>
    <property type="match status" value="1"/>
</dbReference>
<name>A0ABD1ILG9_SALDI</name>
<evidence type="ECO:0000256" key="10">
    <source>
        <dbReference type="ARBA" id="ARBA00060413"/>
    </source>
</evidence>
<dbReference type="InterPro" id="IPR027640">
    <property type="entry name" value="Kinesin-like_fam"/>
</dbReference>
<evidence type="ECO:0000256" key="9">
    <source>
        <dbReference type="ARBA" id="ARBA00023242"/>
    </source>
</evidence>
<evidence type="ECO:0000256" key="5">
    <source>
        <dbReference type="ARBA" id="ARBA00022840"/>
    </source>
</evidence>
<dbReference type="SUPFAM" id="SSF52540">
    <property type="entry name" value="P-loop containing nucleoside triphosphate hydrolases"/>
    <property type="match status" value="1"/>
</dbReference>
<evidence type="ECO:0000313" key="16">
    <source>
        <dbReference type="Proteomes" id="UP001567538"/>
    </source>
</evidence>
<comment type="similarity">
    <text evidence="2">Belongs to the TRAFAC class myosin-kinesin ATPase superfamily. Kinesin family. KIN-7 subfamily.</text>
</comment>
<accession>A0ABD1ILG9</accession>
<keyword evidence="7 11" id="KW-0505">Motor protein</keyword>
<dbReference type="Proteomes" id="UP001567538">
    <property type="component" value="Unassembled WGS sequence"/>
</dbReference>
<gene>
    <name evidence="15" type="ORF">AAHA92_01015</name>
</gene>
<evidence type="ECO:0000256" key="2">
    <source>
        <dbReference type="ARBA" id="ARBA00007310"/>
    </source>
</evidence>
<keyword evidence="16" id="KW-1185">Reference proteome</keyword>
<dbReference type="InterPro" id="IPR027417">
    <property type="entry name" value="P-loop_NTPase"/>
</dbReference>
<dbReference type="PANTHER" id="PTHR47968:SF55">
    <property type="entry name" value="KINESIN-LIKE PROTEIN KIN-7H"/>
    <property type="match status" value="1"/>
</dbReference>
<keyword evidence="8" id="KW-0963">Cytoplasm</keyword>
<evidence type="ECO:0000256" key="13">
    <source>
        <dbReference type="SAM" id="MobiDB-lite"/>
    </source>
</evidence>
<dbReference type="EMBL" id="JBEAFC010000001">
    <property type="protein sequence ID" value="KAL1569548.1"/>
    <property type="molecule type" value="Genomic_DNA"/>
</dbReference>
<dbReference type="FunFam" id="3.40.850.10:FF:000016">
    <property type="entry name" value="Kinesin-like protein"/>
    <property type="match status" value="1"/>
</dbReference>
<evidence type="ECO:0000256" key="8">
    <source>
        <dbReference type="ARBA" id="ARBA00023212"/>
    </source>
</evidence>
<evidence type="ECO:0000313" key="15">
    <source>
        <dbReference type="EMBL" id="KAL1569548.1"/>
    </source>
</evidence>
<dbReference type="AlphaFoldDB" id="A0ABD1ILG9"/>
<dbReference type="Pfam" id="PF00225">
    <property type="entry name" value="Kinesin"/>
    <property type="match status" value="1"/>
</dbReference>
<evidence type="ECO:0000256" key="4">
    <source>
        <dbReference type="ARBA" id="ARBA00022741"/>
    </source>
</evidence>
<feature type="binding site" evidence="11">
    <location>
        <begin position="106"/>
        <end position="113"/>
    </location>
    <ligand>
        <name>ATP</name>
        <dbReference type="ChEBI" id="CHEBI:30616"/>
    </ligand>
</feature>